<proteinExistence type="predicted"/>
<name>A0A1E5GQT0_9ENTE</name>
<evidence type="ECO:0000313" key="2">
    <source>
        <dbReference type="EMBL" id="OEG15074.1"/>
    </source>
</evidence>
<feature type="region of interest" description="Disordered" evidence="1">
    <location>
        <begin position="542"/>
        <end position="570"/>
    </location>
</feature>
<evidence type="ECO:0000256" key="1">
    <source>
        <dbReference type="SAM" id="MobiDB-lite"/>
    </source>
</evidence>
<comment type="caution">
    <text evidence="2">The sequence shown here is derived from an EMBL/GenBank/DDBJ whole genome shotgun (WGS) entry which is preliminary data.</text>
</comment>
<evidence type="ECO:0000313" key="3">
    <source>
        <dbReference type="Proteomes" id="UP000095094"/>
    </source>
</evidence>
<sequence length="612" mass="69795">MFAEMQKTVTAVGEKIVYEYWTNQYNDIPQKVLDNKEKYHFKEKIISTKKIETTAKEIAEKQSSYVIERNEPYGKSMTSIPEGKAGIDYIELEDKVLLDWDDMFITTIPERGVHYVEKGSQEDNEGALARKWKESAGARTDVSEEQLQTDLEAGYLVEDSTGKIITSINELTPSISEKVIRPYDFDEGGPNGSDSDFPQDYTRLSLDDVAVGRHVKAAFEYLPLEVKHDPRLYTKEAIYIQDLYDVFGGLNTPKLIGQEKVDWNYDYILDTNGAKLLVTSANLHELGNPLSVAEANGGIVDDRKVYEYWEKRGNVYVKTNWSYVITSPNYVEFHEHELNTSQDGYNFGAGTISTWYVLNQPGNLTGFQQQVAQKAASGSGNSGIANGWANGFGFKEVLDTSNPLTSILGSSVIGPGLYRTTSQQYGMLYTPSAEIIDDMIFMEVYPYNDINGNKMYDAAGQPVYQWRKYYYTDKQEYYALERITAYDYGYQVSLKNSYTYDISQVYYQTRKRVSQYQKQRPVYSYEVTQKEYSWSEEIDKTTSTSDSFDEPKNNSSYANTPKVNKESQKGNKYLRKGLPDLGNKTDNKILCFGLVLVNVLLGKALRKYRSFN</sequence>
<gene>
    <name evidence="2" type="ORF">BCR25_18850</name>
</gene>
<dbReference type="EMBL" id="MIJY01000016">
    <property type="protein sequence ID" value="OEG15074.1"/>
    <property type="molecule type" value="Genomic_DNA"/>
</dbReference>
<dbReference type="Proteomes" id="UP000095094">
    <property type="component" value="Unassembled WGS sequence"/>
</dbReference>
<organism evidence="2 3">
    <name type="scientific">Enterococcus termitis</name>
    <dbReference type="NCBI Taxonomy" id="332950"/>
    <lineage>
        <taxon>Bacteria</taxon>
        <taxon>Bacillati</taxon>
        <taxon>Bacillota</taxon>
        <taxon>Bacilli</taxon>
        <taxon>Lactobacillales</taxon>
        <taxon>Enterococcaceae</taxon>
        <taxon>Enterococcus</taxon>
    </lineage>
</organism>
<feature type="compositionally biased region" description="Polar residues" evidence="1">
    <location>
        <begin position="553"/>
        <end position="562"/>
    </location>
</feature>
<accession>A0A1E5GQT0</accession>
<protein>
    <submittedName>
        <fullName evidence="2">Uncharacterized protein</fullName>
    </submittedName>
</protein>
<reference evidence="3" key="1">
    <citation type="submission" date="2016-09" db="EMBL/GenBank/DDBJ databases">
        <authorList>
            <person name="Gulvik C.A."/>
        </authorList>
    </citation>
    <scope>NUCLEOTIDE SEQUENCE [LARGE SCALE GENOMIC DNA]</scope>
    <source>
        <strain evidence="3">LMG 8895</strain>
    </source>
</reference>
<keyword evidence="3" id="KW-1185">Reference proteome</keyword>
<dbReference type="AlphaFoldDB" id="A0A1E5GQT0"/>